<protein>
    <submittedName>
        <fullName evidence="1">Uncharacterized protein</fullName>
    </submittedName>
</protein>
<organism evidence="1 2">
    <name type="scientific">Vigna unguiculata</name>
    <name type="common">Cowpea</name>
    <dbReference type="NCBI Taxonomy" id="3917"/>
    <lineage>
        <taxon>Eukaryota</taxon>
        <taxon>Viridiplantae</taxon>
        <taxon>Streptophyta</taxon>
        <taxon>Embryophyta</taxon>
        <taxon>Tracheophyta</taxon>
        <taxon>Spermatophyta</taxon>
        <taxon>Magnoliopsida</taxon>
        <taxon>eudicotyledons</taxon>
        <taxon>Gunneridae</taxon>
        <taxon>Pentapetalae</taxon>
        <taxon>rosids</taxon>
        <taxon>fabids</taxon>
        <taxon>Fabales</taxon>
        <taxon>Fabaceae</taxon>
        <taxon>Papilionoideae</taxon>
        <taxon>50 kb inversion clade</taxon>
        <taxon>NPAAA clade</taxon>
        <taxon>indigoferoid/millettioid clade</taxon>
        <taxon>Phaseoleae</taxon>
        <taxon>Vigna</taxon>
    </lineage>
</organism>
<dbReference type="Proteomes" id="UP000501690">
    <property type="component" value="Linkage Group LG1"/>
</dbReference>
<dbReference type="AlphaFoldDB" id="A0A4D6KPF3"/>
<dbReference type="EMBL" id="CP039345">
    <property type="protein sequence ID" value="QCD79558.1"/>
    <property type="molecule type" value="Genomic_DNA"/>
</dbReference>
<keyword evidence="2" id="KW-1185">Reference proteome</keyword>
<gene>
    <name evidence="1" type="ORF">DEO72_LG1g3200</name>
</gene>
<reference evidence="1 2" key="1">
    <citation type="submission" date="2019-04" db="EMBL/GenBank/DDBJ databases">
        <title>An improved genome assembly and genetic linkage map for asparagus bean, Vigna unguiculata ssp. sesquipedialis.</title>
        <authorList>
            <person name="Xia Q."/>
            <person name="Zhang R."/>
            <person name="Dong Y."/>
        </authorList>
    </citation>
    <scope>NUCLEOTIDE SEQUENCE [LARGE SCALE GENOMIC DNA]</scope>
    <source>
        <tissue evidence="1">Leaf</tissue>
    </source>
</reference>
<sequence>MVMDFRMGFRFSIPGDSGRLITAGSEWLLLPRERRLEVGEWFLPIGVLSASNDYGANPGGNEESGNAFLKEMEDAFGFAEGL</sequence>
<name>A0A4D6KPF3_VIGUN</name>
<evidence type="ECO:0000313" key="1">
    <source>
        <dbReference type="EMBL" id="QCD79558.1"/>
    </source>
</evidence>
<accession>A0A4D6KPF3</accession>
<evidence type="ECO:0000313" key="2">
    <source>
        <dbReference type="Proteomes" id="UP000501690"/>
    </source>
</evidence>
<proteinExistence type="predicted"/>